<evidence type="ECO:0000256" key="1">
    <source>
        <dbReference type="SAM" id="Phobius"/>
    </source>
</evidence>
<feature type="transmembrane region" description="Helical" evidence="1">
    <location>
        <begin position="38"/>
        <end position="61"/>
    </location>
</feature>
<keyword evidence="4" id="KW-1185">Reference proteome</keyword>
<evidence type="ECO:0000259" key="2">
    <source>
        <dbReference type="Pfam" id="PF03372"/>
    </source>
</evidence>
<reference evidence="3 4" key="1">
    <citation type="submission" date="2021-09" db="EMBL/GenBank/DDBJ databases">
        <title>Isoptericola luteus sp. nov., a novel bacterium isolated from Harbin, the capital city of Heilongjiang province.</title>
        <authorList>
            <person name="Li J."/>
        </authorList>
    </citation>
    <scope>NUCLEOTIDE SEQUENCE [LARGE SCALE GENOMIC DNA]</scope>
    <source>
        <strain evidence="3 4">NEAU-Y5</strain>
    </source>
</reference>
<proteinExistence type="predicted"/>
<keyword evidence="3" id="KW-0255">Endonuclease</keyword>
<dbReference type="Gene3D" id="3.60.10.10">
    <property type="entry name" value="Endonuclease/exonuclease/phosphatase"/>
    <property type="match status" value="1"/>
</dbReference>
<dbReference type="InterPro" id="IPR005135">
    <property type="entry name" value="Endo/exonuclease/phosphatase"/>
</dbReference>
<dbReference type="EMBL" id="JAIXCQ010000006">
    <property type="protein sequence ID" value="MCA5893669.1"/>
    <property type="molecule type" value="Genomic_DNA"/>
</dbReference>
<feature type="domain" description="Endonuclease/exonuclease/phosphatase" evidence="2">
    <location>
        <begin position="107"/>
        <end position="308"/>
    </location>
</feature>
<keyword evidence="1" id="KW-1133">Transmembrane helix</keyword>
<dbReference type="GO" id="GO:0004519">
    <property type="term" value="F:endonuclease activity"/>
    <property type="evidence" value="ECO:0007669"/>
    <property type="project" value="UniProtKB-KW"/>
</dbReference>
<name>A0ABS7ZF68_9MICO</name>
<dbReference type="Pfam" id="PF03372">
    <property type="entry name" value="Exo_endo_phos"/>
    <property type="match status" value="1"/>
</dbReference>
<feature type="transmembrane region" description="Helical" evidence="1">
    <location>
        <begin position="12"/>
        <end position="32"/>
    </location>
</feature>
<organism evidence="3 4">
    <name type="scientific">Isoptericola luteus</name>
    <dbReference type="NCBI Taxonomy" id="2879484"/>
    <lineage>
        <taxon>Bacteria</taxon>
        <taxon>Bacillati</taxon>
        <taxon>Actinomycetota</taxon>
        <taxon>Actinomycetes</taxon>
        <taxon>Micrococcales</taxon>
        <taxon>Promicromonosporaceae</taxon>
        <taxon>Isoptericola</taxon>
    </lineage>
</organism>
<dbReference type="InterPro" id="IPR036691">
    <property type="entry name" value="Endo/exonu/phosph_ase_sf"/>
</dbReference>
<sequence length="320" mass="32927">MPDGRRPGTAWTRGLFLAVLALGVAVLLLGGHRRLPDAGGLASLAGTFLPWLGLVLVAVLLGAALRRSATAALAAVAAAGVWIWVCGPLQAEPLAPRGGQGLVVVQHNVADTNTDPDRTAQVLLASQPDVVTLVEVTPALAGAFTAAFGDDLPHHAVQGTVGVWSRHPLTGAEPVDLRPTSVDASWDRGLRVTVDLEKGPDPRVYAVHLPSVRFGSAGLESELRDESVGRLAAVLADDDARALVVAGDLNATVDDRALEPVLAHVAAAPATLGFTFPASAPAVRIDHVLARGAVVTGVDVLVRTASDHLPVAATVALPER</sequence>
<comment type="caution">
    <text evidence="3">The sequence shown here is derived from an EMBL/GenBank/DDBJ whole genome shotgun (WGS) entry which is preliminary data.</text>
</comment>
<protein>
    <submittedName>
        <fullName evidence="3">Endonuclease/exonuclease/phosphatase family protein</fullName>
    </submittedName>
</protein>
<dbReference type="Proteomes" id="UP001319870">
    <property type="component" value="Unassembled WGS sequence"/>
</dbReference>
<evidence type="ECO:0000313" key="4">
    <source>
        <dbReference type="Proteomes" id="UP001319870"/>
    </source>
</evidence>
<evidence type="ECO:0000313" key="3">
    <source>
        <dbReference type="EMBL" id="MCA5893669.1"/>
    </source>
</evidence>
<keyword evidence="3" id="KW-0540">Nuclease</keyword>
<keyword evidence="1" id="KW-0472">Membrane</keyword>
<gene>
    <name evidence="3" type="ORF">LEP48_09945</name>
</gene>
<keyword evidence="3" id="KW-0378">Hydrolase</keyword>
<dbReference type="RefSeq" id="WP_225565611.1">
    <property type="nucleotide sequence ID" value="NZ_JAIXCQ010000006.1"/>
</dbReference>
<keyword evidence="1" id="KW-0812">Transmembrane</keyword>
<feature type="transmembrane region" description="Helical" evidence="1">
    <location>
        <begin position="68"/>
        <end position="85"/>
    </location>
</feature>
<accession>A0ABS7ZF68</accession>
<dbReference type="SUPFAM" id="SSF56219">
    <property type="entry name" value="DNase I-like"/>
    <property type="match status" value="1"/>
</dbReference>